<keyword evidence="6" id="KW-0636">Prenylation</keyword>
<gene>
    <name evidence="10" type="primary">LOC108840338</name>
</gene>
<evidence type="ECO:0000256" key="6">
    <source>
        <dbReference type="ARBA" id="ARBA00023289"/>
    </source>
</evidence>
<protein>
    <submittedName>
        <fullName evidence="10">Heavy metal-associated isoprenylated plant protein 25</fullName>
    </submittedName>
</protein>
<feature type="domain" description="HMA" evidence="8">
    <location>
        <begin position="66"/>
        <end position="130"/>
    </location>
</feature>
<dbReference type="CDD" id="cd00371">
    <property type="entry name" value="HMA"/>
    <property type="match status" value="1"/>
</dbReference>
<evidence type="ECO:0000256" key="3">
    <source>
        <dbReference type="ARBA" id="ARBA00022539"/>
    </source>
</evidence>
<reference evidence="9" key="1">
    <citation type="journal article" date="2019" name="Database">
        <title>The radish genome database (RadishGD): an integrated information resource for radish genomics.</title>
        <authorList>
            <person name="Yu H.J."/>
            <person name="Baek S."/>
            <person name="Lee Y.J."/>
            <person name="Cho A."/>
            <person name="Mun J.H."/>
        </authorList>
    </citation>
    <scope>NUCLEOTIDE SEQUENCE [LARGE SCALE GENOMIC DNA]</scope>
    <source>
        <strain evidence="9">cv. WK10039</strain>
    </source>
</reference>
<evidence type="ECO:0000256" key="4">
    <source>
        <dbReference type="ARBA" id="ARBA00022723"/>
    </source>
</evidence>
<dbReference type="GO" id="GO:0046872">
    <property type="term" value="F:metal ion binding"/>
    <property type="evidence" value="ECO:0007669"/>
    <property type="project" value="UniProtKB-KW"/>
</dbReference>
<dbReference type="Pfam" id="PF00403">
    <property type="entry name" value="HMA"/>
    <property type="match status" value="1"/>
</dbReference>
<dbReference type="OrthoDB" id="666972at2759"/>
<keyword evidence="6" id="KW-0449">Lipoprotein</keyword>
<dbReference type="FunFam" id="3.30.70.100:FF:000035">
    <property type="entry name" value="Heavy metal-associated isoprenylated plant protein 26"/>
    <property type="match status" value="1"/>
</dbReference>
<keyword evidence="9" id="KW-1185">Reference proteome</keyword>
<dbReference type="InterPro" id="IPR036163">
    <property type="entry name" value="HMA_dom_sf"/>
</dbReference>
<dbReference type="PANTHER" id="PTHR22814:SF318">
    <property type="entry name" value="HEAVY METAL-ASSOCIATED ISOPRENYLATED PLANT PROTEIN 25"/>
    <property type="match status" value="1"/>
</dbReference>
<keyword evidence="2" id="KW-0488">Methylation</keyword>
<dbReference type="GO" id="GO:0016020">
    <property type="term" value="C:membrane"/>
    <property type="evidence" value="ECO:0007669"/>
    <property type="project" value="UniProtKB-SubCell"/>
</dbReference>
<name>A0A6J0M9C1_RAPSA</name>
<dbReference type="PANTHER" id="PTHR22814">
    <property type="entry name" value="COPPER TRANSPORT PROTEIN ATOX1-RELATED"/>
    <property type="match status" value="1"/>
</dbReference>
<keyword evidence="5" id="KW-0472">Membrane</keyword>
<evidence type="ECO:0000256" key="2">
    <source>
        <dbReference type="ARBA" id="ARBA00022481"/>
    </source>
</evidence>
<evidence type="ECO:0000313" key="9">
    <source>
        <dbReference type="Proteomes" id="UP000504610"/>
    </source>
</evidence>
<dbReference type="InterPro" id="IPR006121">
    <property type="entry name" value="HMA_dom"/>
</dbReference>
<keyword evidence="4" id="KW-0479">Metal-binding</keyword>
<proteinExistence type="inferred from homology"/>
<dbReference type="SUPFAM" id="SSF55008">
    <property type="entry name" value="HMA, heavy metal-associated domain"/>
    <property type="match status" value="1"/>
</dbReference>
<dbReference type="GO" id="GO:0006950">
    <property type="term" value="P:response to stress"/>
    <property type="evidence" value="ECO:0007669"/>
    <property type="project" value="UniProtKB-ARBA"/>
</dbReference>
<evidence type="ECO:0000256" key="7">
    <source>
        <dbReference type="ARBA" id="ARBA00024045"/>
    </source>
</evidence>
<evidence type="ECO:0000256" key="5">
    <source>
        <dbReference type="ARBA" id="ARBA00023136"/>
    </source>
</evidence>
<evidence type="ECO:0000259" key="8">
    <source>
        <dbReference type="PROSITE" id="PS50846"/>
    </source>
</evidence>
<evidence type="ECO:0000313" key="10">
    <source>
        <dbReference type="RefSeq" id="XP_018468674.2"/>
    </source>
</evidence>
<dbReference type="AlphaFoldDB" id="A0A6J0M9C1"/>
<organism evidence="9 10">
    <name type="scientific">Raphanus sativus</name>
    <name type="common">Radish</name>
    <name type="synonym">Raphanus raphanistrum var. sativus</name>
    <dbReference type="NCBI Taxonomy" id="3726"/>
    <lineage>
        <taxon>Eukaryota</taxon>
        <taxon>Viridiplantae</taxon>
        <taxon>Streptophyta</taxon>
        <taxon>Embryophyta</taxon>
        <taxon>Tracheophyta</taxon>
        <taxon>Spermatophyta</taxon>
        <taxon>Magnoliopsida</taxon>
        <taxon>eudicotyledons</taxon>
        <taxon>Gunneridae</taxon>
        <taxon>Pentapetalae</taxon>
        <taxon>rosids</taxon>
        <taxon>malvids</taxon>
        <taxon>Brassicales</taxon>
        <taxon>Brassicaceae</taxon>
        <taxon>Brassiceae</taxon>
        <taxon>Raphanus</taxon>
    </lineage>
</organism>
<reference evidence="10" key="2">
    <citation type="submission" date="2025-08" db="UniProtKB">
        <authorList>
            <consortium name="RefSeq"/>
        </authorList>
    </citation>
    <scope>IDENTIFICATION</scope>
    <source>
        <tissue evidence="10">Leaf</tissue>
    </source>
</reference>
<accession>A0A6J0M9C1</accession>
<evidence type="ECO:0000256" key="1">
    <source>
        <dbReference type="ARBA" id="ARBA00004370"/>
    </source>
</evidence>
<dbReference type="Proteomes" id="UP000504610">
    <property type="component" value="Chromosome 2"/>
</dbReference>
<keyword evidence="3" id="KW-0104">Cadmium</keyword>
<comment type="subcellular location">
    <subcellularLocation>
        <location evidence="1">Membrane</location>
    </subcellularLocation>
</comment>
<dbReference type="PROSITE" id="PS50846">
    <property type="entry name" value="HMA_2"/>
    <property type="match status" value="1"/>
</dbReference>
<dbReference type="GeneID" id="108840338"/>
<dbReference type="KEGG" id="rsz:108840338"/>
<dbReference type="Gene3D" id="3.30.70.100">
    <property type="match status" value="1"/>
</dbReference>
<sequence length="195" mass="22465">MFFLLKNTRKRIIWYISKLENISVSIFPPHKREEKQRKLRRKMGVLDHVSEYFDCSSGNSKRHRSLQTVDVRVLIDCEGCERKVRRALEGMKGVRDVTIEPNAQKVTVVGYVEPNKVVARIIHRTGKRAELYPYVPYDVVAHPYASGVYDNRAPVGYVRNTEYDPHVSRLARASSTEVRYTTAFSDENASACVIM</sequence>
<dbReference type="RefSeq" id="XP_018468674.2">
    <property type="nucleotide sequence ID" value="XM_018613172.2"/>
</dbReference>
<comment type="similarity">
    <text evidence="7">Belongs to the HIPP family.</text>
</comment>